<organism evidence="1 2">
    <name type="scientific">Iningainema tapete BLCC-T55</name>
    <dbReference type="NCBI Taxonomy" id="2748662"/>
    <lineage>
        <taxon>Bacteria</taxon>
        <taxon>Bacillati</taxon>
        <taxon>Cyanobacteriota</taxon>
        <taxon>Cyanophyceae</taxon>
        <taxon>Nostocales</taxon>
        <taxon>Scytonemataceae</taxon>
        <taxon>Iningainema tapete</taxon>
    </lineage>
</organism>
<keyword evidence="2" id="KW-1185">Reference proteome</keyword>
<dbReference type="Proteomes" id="UP000629098">
    <property type="component" value="Unassembled WGS sequence"/>
</dbReference>
<name>A0A8J6XPM1_9CYAN</name>
<comment type="caution">
    <text evidence="1">The sequence shown here is derived from an EMBL/GenBank/DDBJ whole genome shotgun (WGS) entry which is preliminary data.</text>
</comment>
<reference evidence="1" key="1">
    <citation type="submission" date="2020-09" db="EMBL/GenBank/DDBJ databases">
        <title>Iningainema tapete sp. nov. (Scytonemataceae, Cyanobacteria) from greenhouses in central Florida (USA) produces two types of nodularin with biosynthetic potential for microcystin-LR and anabaenopeptins.</title>
        <authorList>
            <person name="Berthold D.E."/>
            <person name="Lefler F.W."/>
            <person name="Huang I.-S."/>
            <person name="Abdulla H."/>
            <person name="Zimba P.V."/>
            <person name="Laughinghouse H.D. IV."/>
        </authorList>
    </citation>
    <scope>NUCLEOTIDE SEQUENCE</scope>
    <source>
        <strain evidence="1">BLCCT55</strain>
    </source>
</reference>
<protein>
    <submittedName>
        <fullName evidence="1">Uncharacterized protein</fullName>
    </submittedName>
</protein>
<accession>A0A8J6XPM1</accession>
<evidence type="ECO:0000313" key="1">
    <source>
        <dbReference type="EMBL" id="MBD2777132.1"/>
    </source>
</evidence>
<dbReference type="AlphaFoldDB" id="A0A8J6XPM1"/>
<evidence type="ECO:0000313" key="2">
    <source>
        <dbReference type="Proteomes" id="UP000629098"/>
    </source>
</evidence>
<gene>
    <name evidence="1" type="ORF">ICL16_35095</name>
</gene>
<dbReference type="RefSeq" id="WP_190836205.1">
    <property type="nucleotide sequence ID" value="NZ_CAWPPI010000106.1"/>
</dbReference>
<dbReference type="EMBL" id="JACXAE010000106">
    <property type="protein sequence ID" value="MBD2777132.1"/>
    <property type="molecule type" value="Genomic_DNA"/>
</dbReference>
<sequence>MIKQLHSGCDANIYFATDNPDKIYRDCLTGIFARATIRQKLTEIRGVVL</sequence>
<proteinExistence type="predicted"/>